<sequence>MNARALDAKSPLNTNTPLSPDAPLNANTARALEAKSTLNANAPLDANTQLNANALTLCTEHLKELPELLLEIKMRKPWWNLGDDNGHPWTPVMGNCSPTRQKTKAEETEPFGVVDLVKMNKN</sequence>
<dbReference type="Proteomes" id="UP000297245">
    <property type="component" value="Unassembled WGS sequence"/>
</dbReference>
<organism evidence="2 3">
    <name type="scientific">Dendrothele bispora (strain CBS 962.96)</name>
    <dbReference type="NCBI Taxonomy" id="1314807"/>
    <lineage>
        <taxon>Eukaryota</taxon>
        <taxon>Fungi</taxon>
        <taxon>Dikarya</taxon>
        <taxon>Basidiomycota</taxon>
        <taxon>Agaricomycotina</taxon>
        <taxon>Agaricomycetes</taxon>
        <taxon>Agaricomycetidae</taxon>
        <taxon>Agaricales</taxon>
        <taxon>Agaricales incertae sedis</taxon>
        <taxon>Dendrothele</taxon>
    </lineage>
</organism>
<gene>
    <name evidence="2" type="ORF">K435DRAFT_878863</name>
</gene>
<feature type="region of interest" description="Disordered" evidence="1">
    <location>
        <begin position="1"/>
        <end position="26"/>
    </location>
</feature>
<dbReference type="EMBL" id="ML180763">
    <property type="protein sequence ID" value="THU76682.1"/>
    <property type="molecule type" value="Genomic_DNA"/>
</dbReference>
<keyword evidence="3" id="KW-1185">Reference proteome</keyword>
<name>A0A4S8KMA0_DENBC</name>
<reference evidence="2 3" key="1">
    <citation type="journal article" date="2019" name="Nat. Ecol. Evol.">
        <title>Megaphylogeny resolves global patterns of mushroom evolution.</title>
        <authorList>
            <person name="Varga T."/>
            <person name="Krizsan K."/>
            <person name="Foldi C."/>
            <person name="Dima B."/>
            <person name="Sanchez-Garcia M."/>
            <person name="Sanchez-Ramirez S."/>
            <person name="Szollosi G.J."/>
            <person name="Szarkandi J.G."/>
            <person name="Papp V."/>
            <person name="Albert L."/>
            <person name="Andreopoulos W."/>
            <person name="Angelini C."/>
            <person name="Antonin V."/>
            <person name="Barry K.W."/>
            <person name="Bougher N.L."/>
            <person name="Buchanan P."/>
            <person name="Buyck B."/>
            <person name="Bense V."/>
            <person name="Catcheside P."/>
            <person name="Chovatia M."/>
            <person name="Cooper J."/>
            <person name="Damon W."/>
            <person name="Desjardin D."/>
            <person name="Finy P."/>
            <person name="Geml J."/>
            <person name="Haridas S."/>
            <person name="Hughes K."/>
            <person name="Justo A."/>
            <person name="Karasinski D."/>
            <person name="Kautmanova I."/>
            <person name="Kiss B."/>
            <person name="Kocsube S."/>
            <person name="Kotiranta H."/>
            <person name="LaButti K.M."/>
            <person name="Lechner B.E."/>
            <person name="Liimatainen K."/>
            <person name="Lipzen A."/>
            <person name="Lukacs Z."/>
            <person name="Mihaltcheva S."/>
            <person name="Morgado L.N."/>
            <person name="Niskanen T."/>
            <person name="Noordeloos M.E."/>
            <person name="Ohm R.A."/>
            <person name="Ortiz-Santana B."/>
            <person name="Ovrebo C."/>
            <person name="Racz N."/>
            <person name="Riley R."/>
            <person name="Savchenko A."/>
            <person name="Shiryaev A."/>
            <person name="Soop K."/>
            <person name="Spirin V."/>
            <person name="Szebenyi C."/>
            <person name="Tomsovsky M."/>
            <person name="Tulloss R.E."/>
            <person name="Uehling J."/>
            <person name="Grigoriev I.V."/>
            <person name="Vagvolgyi C."/>
            <person name="Papp T."/>
            <person name="Martin F.M."/>
            <person name="Miettinen O."/>
            <person name="Hibbett D.S."/>
            <person name="Nagy L.G."/>
        </authorList>
    </citation>
    <scope>NUCLEOTIDE SEQUENCE [LARGE SCALE GENOMIC DNA]</scope>
    <source>
        <strain evidence="2 3">CBS 962.96</strain>
    </source>
</reference>
<evidence type="ECO:0000256" key="1">
    <source>
        <dbReference type="SAM" id="MobiDB-lite"/>
    </source>
</evidence>
<proteinExistence type="predicted"/>
<feature type="region of interest" description="Disordered" evidence="1">
    <location>
        <begin position="84"/>
        <end position="107"/>
    </location>
</feature>
<protein>
    <submittedName>
        <fullName evidence="2">Uncharacterized protein</fullName>
    </submittedName>
</protein>
<dbReference type="AlphaFoldDB" id="A0A4S8KMA0"/>
<accession>A0A4S8KMA0</accession>
<evidence type="ECO:0000313" key="3">
    <source>
        <dbReference type="Proteomes" id="UP000297245"/>
    </source>
</evidence>
<evidence type="ECO:0000313" key="2">
    <source>
        <dbReference type="EMBL" id="THU76682.1"/>
    </source>
</evidence>